<protein>
    <submittedName>
        <fullName evidence="1">Uncharacterized protein</fullName>
    </submittedName>
</protein>
<name>A0A328TIB3_9GAMM</name>
<evidence type="ECO:0000313" key="2">
    <source>
        <dbReference type="Proteomes" id="UP000244334"/>
    </source>
</evidence>
<keyword evidence="2" id="KW-1185">Reference proteome</keyword>
<dbReference type="AlphaFoldDB" id="A0A328TIB3"/>
<sequence>MRHLAQEREDLLFSFRIQPLGRLIQQHQIAAVQQRTRQS</sequence>
<evidence type="ECO:0000313" key="1">
    <source>
        <dbReference type="EMBL" id="RAP69760.1"/>
    </source>
</evidence>
<gene>
    <name evidence="1" type="ORF">ACZ87_03443</name>
</gene>
<reference evidence="1" key="1">
    <citation type="submission" date="2018-04" db="EMBL/GenBank/DDBJ databases">
        <title>Genomes of the Obligate Erwinia dacicola and Facultative Enterobacter sp. OLF Endosymbionts of the Olive Fruit fly, Bactrocera oleae.</title>
        <authorList>
            <person name="Estes A.M."/>
            <person name="Hearn D.J."/>
            <person name="Agarwal S."/>
            <person name="Pierson E.A."/>
            <person name="Dunning-Hotopp J.C."/>
        </authorList>
    </citation>
    <scope>NUCLEOTIDE SEQUENCE [LARGE SCALE GENOMIC DNA]</scope>
    <source>
        <strain evidence="1">Oroville</strain>
    </source>
</reference>
<comment type="caution">
    <text evidence="1">The sequence shown here is derived from an EMBL/GenBank/DDBJ whole genome shotgun (WGS) entry which is preliminary data.</text>
</comment>
<proteinExistence type="predicted"/>
<dbReference type="EMBL" id="LJAM02000595">
    <property type="protein sequence ID" value="RAP69760.1"/>
    <property type="molecule type" value="Genomic_DNA"/>
</dbReference>
<accession>A0A328TIB3</accession>
<dbReference type="Proteomes" id="UP000244334">
    <property type="component" value="Unassembled WGS sequence"/>
</dbReference>
<organism evidence="1 2">
    <name type="scientific">Candidatus Erwinia dacicola</name>
    <dbReference type="NCBI Taxonomy" id="252393"/>
    <lineage>
        <taxon>Bacteria</taxon>
        <taxon>Pseudomonadati</taxon>
        <taxon>Pseudomonadota</taxon>
        <taxon>Gammaproteobacteria</taxon>
        <taxon>Enterobacterales</taxon>
        <taxon>Erwiniaceae</taxon>
        <taxon>Erwinia</taxon>
    </lineage>
</organism>